<dbReference type="PANTHER" id="PTHR35496">
    <property type="entry name" value="2S SEED STORAGE PROTEIN 1-RELATED"/>
    <property type="match status" value="1"/>
</dbReference>
<proteinExistence type="inferred from homology"/>
<dbReference type="InterPro" id="IPR000617">
    <property type="entry name" value="Napin/2SS/CON"/>
</dbReference>
<dbReference type="CDD" id="cd00261">
    <property type="entry name" value="AAI_SS"/>
    <property type="match status" value="1"/>
</dbReference>
<evidence type="ECO:0000256" key="2">
    <source>
        <dbReference type="ARBA" id="ARBA00022761"/>
    </source>
</evidence>
<dbReference type="InterPro" id="IPR036312">
    <property type="entry name" value="Bifun_inhib/LTP/seed_sf"/>
</dbReference>
<dbReference type="AlphaFoldDB" id="A0A0A0UYN4"/>
<dbReference type="PANTHER" id="PTHR35496:SF4">
    <property type="entry name" value="2S SULFUR-RICH SEED STORAGE PROTEIN 2-LIKE"/>
    <property type="match status" value="1"/>
</dbReference>
<dbReference type="InterPro" id="IPR016140">
    <property type="entry name" value="Bifunc_inhib/LTP/seed_store"/>
</dbReference>
<evidence type="ECO:0000313" key="6">
    <source>
        <dbReference type="EMBL" id="AIW56804.1"/>
    </source>
</evidence>
<feature type="chain" id="PRO_5001970520" evidence="4">
    <location>
        <begin position="18"/>
        <end position="187"/>
    </location>
</feature>
<dbReference type="GO" id="GO:0045735">
    <property type="term" value="F:nutrient reservoir activity"/>
    <property type="evidence" value="ECO:0007669"/>
    <property type="project" value="UniProtKB-KW"/>
</dbReference>
<accession>A0A0A0UYN4</accession>
<dbReference type="Gene3D" id="1.10.110.10">
    <property type="entry name" value="Plant lipid-transfer and hydrophobic proteins"/>
    <property type="match status" value="1"/>
</dbReference>
<comment type="similarity">
    <text evidence="1">Belongs to the 2S seed storage albumins family.</text>
</comment>
<dbReference type="SMART" id="SM00499">
    <property type="entry name" value="AAI"/>
    <property type="match status" value="1"/>
</dbReference>
<organism evidence="6">
    <name type="scientific">Zinnia haageana</name>
    <dbReference type="NCBI Taxonomy" id="1525732"/>
    <lineage>
        <taxon>Eukaryota</taxon>
        <taxon>Viridiplantae</taxon>
        <taxon>Streptophyta</taxon>
        <taxon>Embryophyta</taxon>
        <taxon>Tracheophyta</taxon>
        <taxon>Spermatophyta</taxon>
        <taxon>Magnoliopsida</taxon>
        <taxon>eudicotyledons</taxon>
        <taxon>Gunneridae</taxon>
        <taxon>Pentapetalae</taxon>
        <taxon>asterids</taxon>
        <taxon>campanulids</taxon>
        <taxon>Asterales</taxon>
        <taxon>Asteraceae</taxon>
        <taxon>Asteroideae</taxon>
        <taxon>Heliantheae alliance</taxon>
        <taxon>Heliantheae</taxon>
        <taxon>Zinnia</taxon>
    </lineage>
</organism>
<keyword evidence="3" id="KW-0708">Seed storage protein</keyword>
<name>A0A0A0UYN4_9ASTR</name>
<protein>
    <submittedName>
        <fullName evidence="6">PawS1e</fullName>
    </submittedName>
</protein>
<feature type="domain" description="Bifunctional inhibitor/plant lipid transfer protein/seed storage helical" evidence="5">
    <location>
        <begin position="84"/>
        <end position="185"/>
    </location>
</feature>
<dbReference type="EMBL" id="KM243339">
    <property type="protein sequence ID" value="AIW56804.1"/>
    <property type="molecule type" value="Genomic_DNA"/>
</dbReference>
<keyword evidence="4" id="KW-0732">Signal</keyword>
<evidence type="ECO:0000256" key="3">
    <source>
        <dbReference type="ARBA" id="ARBA00023129"/>
    </source>
</evidence>
<feature type="signal peptide" evidence="4">
    <location>
        <begin position="1"/>
        <end position="17"/>
    </location>
</feature>
<dbReference type="SUPFAM" id="SSF47699">
    <property type="entry name" value="Bifunctional inhibitor/lipid-transfer protein/seed storage 2S albumin"/>
    <property type="match status" value="1"/>
</dbReference>
<evidence type="ECO:0000259" key="5">
    <source>
        <dbReference type="SMART" id="SM00499"/>
    </source>
</evidence>
<keyword evidence="2" id="KW-0758">Storage protein</keyword>
<evidence type="ECO:0000256" key="4">
    <source>
        <dbReference type="SAM" id="SignalP"/>
    </source>
</evidence>
<evidence type="ECO:0000256" key="1">
    <source>
        <dbReference type="ARBA" id="ARBA00008262"/>
    </source>
</evidence>
<reference evidence="6" key="1">
    <citation type="journal article" date="2014" name="Plant Methods">
        <title>Next generation sequencing and de novo transcriptomics to study gene evolution.</title>
        <authorList>
            <person name="Jayasena A.S."/>
            <person name="Secco D."/>
            <person name="Bernath-Levin K."/>
            <person name="Berkowitz O."/>
            <person name="Whelan J."/>
            <person name="Mylne J.S."/>
        </authorList>
    </citation>
    <scope>NUCLEOTIDE SEQUENCE</scope>
    <source>
        <strain evidence="6">JM8192</strain>
    </source>
</reference>
<sequence length="187" mass="20872">MAVKVALVVLAVTAILAFVEVSGYRTSITTVAIQDNGLCTILPWPPYLEVCGLDGLQDIQDNGPCYSYQSCFPDGLGDNPREQCDRQIPIQQLNHCQMHLTSSFGYKLRMPMENSKQQQHLSLCCKQLQQVEEQCQCKAIGQVAKQALKQLPQQAGGQQQQQQQMMAEQMLKKAQNLPNQCNLKCSI</sequence>